<evidence type="ECO:0000313" key="1">
    <source>
        <dbReference type="EMBL" id="GEU84057.1"/>
    </source>
</evidence>
<protein>
    <submittedName>
        <fullName evidence="1">Uncharacterized protein</fullName>
    </submittedName>
</protein>
<accession>A0A6L2NF06</accession>
<dbReference type="EMBL" id="BKCJ010008810">
    <property type="protein sequence ID" value="GEU84057.1"/>
    <property type="molecule type" value="Genomic_DNA"/>
</dbReference>
<proteinExistence type="predicted"/>
<reference evidence="1" key="1">
    <citation type="journal article" date="2019" name="Sci. Rep.">
        <title>Draft genome of Tanacetum cinerariifolium, the natural source of mosquito coil.</title>
        <authorList>
            <person name="Yamashiro T."/>
            <person name="Shiraishi A."/>
            <person name="Satake H."/>
            <person name="Nakayama K."/>
        </authorList>
    </citation>
    <scope>NUCLEOTIDE SEQUENCE</scope>
</reference>
<name>A0A6L2NF06_TANCI</name>
<gene>
    <name evidence="1" type="ORF">Tci_056035</name>
</gene>
<organism evidence="1">
    <name type="scientific">Tanacetum cinerariifolium</name>
    <name type="common">Dalmatian daisy</name>
    <name type="synonym">Chrysanthemum cinerariifolium</name>
    <dbReference type="NCBI Taxonomy" id="118510"/>
    <lineage>
        <taxon>Eukaryota</taxon>
        <taxon>Viridiplantae</taxon>
        <taxon>Streptophyta</taxon>
        <taxon>Embryophyta</taxon>
        <taxon>Tracheophyta</taxon>
        <taxon>Spermatophyta</taxon>
        <taxon>Magnoliopsida</taxon>
        <taxon>eudicotyledons</taxon>
        <taxon>Gunneridae</taxon>
        <taxon>Pentapetalae</taxon>
        <taxon>asterids</taxon>
        <taxon>campanulids</taxon>
        <taxon>Asterales</taxon>
        <taxon>Asteraceae</taxon>
        <taxon>Asteroideae</taxon>
        <taxon>Anthemideae</taxon>
        <taxon>Anthemidinae</taxon>
        <taxon>Tanacetum</taxon>
    </lineage>
</organism>
<comment type="caution">
    <text evidence="1">The sequence shown here is derived from an EMBL/GenBank/DDBJ whole genome shotgun (WGS) entry which is preliminary data.</text>
</comment>
<dbReference type="AlphaFoldDB" id="A0A6L2NF06"/>
<sequence length="224" mass="25568">MIKDAGGKTAEEVFVDKEVADKEVNTDGKVNAASIATTDSAAATITTKEITLDQALIDDDYQMAKRLQAEEQQELIDEEKAILFMQLLEKRGKFFAAKRAKEKRNNPPTQAQQRKIMCTYLKNMEGNKLKELKNKSFDSIQKMFNRDFQRVNTFIDFRTELDEGSSKRAGKELTQESAKKQKVEDDKEIAELKQFIKVIPDEEEVAIDAIPLAVKSLRIIDWMI</sequence>